<evidence type="ECO:0008006" key="6">
    <source>
        <dbReference type="Google" id="ProtNLM"/>
    </source>
</evidence>
<protein>
    <recommendedName>
        <fullName evidence="6">Phycoerythrobilin:ferredoxin oxidoreductase</fullName>
    </recommendedName>
</protein>
<keyword evidence="3" id="KW-0812">Transmembrane</keyword>
<dbReference type="GO" id="GO:0010024">
    <property type="term" value="P:phytochromobilin biosynthetic process"/>
    <property type="evidence" value="ECO:0007669"/>
    <property type="project" value="InterPro"/>
</dbReference>
<sequence length="370" mass="40749">MASNWSNPYLRFGPFAFAATILVAMIANAIAFSADSRSNPLTRMVSNNLDLYSPKSKRKLARCNPLSAAGVDAPVTSSKGAVGLYKKFADHAVEQLLGTEWLQIDDKVPTDLSEKQAPARGSKIESTVRITTKALIPSTKFDDGKPLVRYARITLLETVPVSCEVDDAVSVEGIQVLNFVVLPNADTTLPVLGIDLVSLPGKHLLLLDAQPMAVPNPHESHWEEWYSMHVANNTDNPEKDGDEPLKYAWGGDFPDPVKTYVSKYALWTRLQNIAVSSISDDNASDESVAATPATDAIQRDIFDAFQAHLGAYLELLARYAEDMKAVEGENHQSAYLDYRRNNDPAKPMLNALYGPEWTQTLLDNVLFPRE</sequence>
<dbReference type="PANTHER" id="PTHR34557">
    <property type="entry name" value="PHYTOCHROMOBILIN:FERREDOXIN OXIDOREDUCTASE, CHLOROPLASTIC"/>
    <property type="match status" value="1"/>
</dbReference>
<dbReference type="InterPro" id="IPR009249">
    <property type="entry name" value="Ferredoxin-dep_bilin_Rdtase"/>
</dbReference>
<organism evidence="4 5">
    <name type="scientific">Pseudo-nitzschia multistriata</name>
    <dbReference type="NCBI Taxonomy" id="183589"/>
    <lineage>
        <taxon>Eukaryota</taxon>
        <taxon>Sar</taxon>
        <taxon>Stramenopiles</taxon>
        <taxon>Ochrophyta</taxon>
        <taxon>Bacillariophyta</taxon>
        <taxon>Bacillariophyceae</taxon>
        <taxon>Bacillariophycidae</taxon>
        <taxon>Bacillariales</taxon>
        <taxon>Bacillariaceae</taxon>
        <taxon>Pseudo-nitzschia</taxon>
    </lineage>
</organism>
<accession>A0A448Z1X7</accession>
<feature type="transmembrane region" description="Helical" evidence="3">
    <location>
        <begin position="12"/>
        <end position="34"/>
    </location>
</feature>
<evidence type="ECO:0000256" key="2">
    <source>
        <dbReference type="ARBA" id="ARBA00023002"/>
    </source>
</evidence>
<dbReference type="PANTHER" id="PTHR34557:SF1">
    <property type="entry name" value="PHYTOCHROMOBILIN:FERREDOXIN OXIDOREDUCTASE, CHLOROPLASTIC"/>
    <property type="match status" value="1"/>
</dbReference>
<evidence type="ECO:0000313" key="4">
    <source>
        <dbReference type="EMBL" id="VEU36036.1"/>
    </source>
</evidence>
<dbReference type="OrthoDB" id="496703at2759"/>
<dbReference type="Gene3D" id="3.40.1500.20">
    <property type="match status" value="1"/>
</dbReference>
<dbReference type="Proteomes" id="UP000291116">
    <property type="component" value="Unassembled WGS sequence"/>
</dbReference>
<keyword evidence="3" id="KW-0472">Membrane</keyword>
<dbReference type="GO" id="GO:0050897">
    <property type="term" value="F:cobalt ion binding"/>
    <property type="evidence" value="ECO:0007669"/>
    <property type="project" value="InterPro"/>
</dbReference>
<dbReference type="EMBL" id="CAACVS010000075">
    <property type="protein sequence ID" value="VEU36036.1"/>
    <property type="molecule type" value="Genomic_DNA"/>
</dbReference>
<reference evidence="4 5" key="1">
    <citation type="submission" date="2019-01" db="EMBL/GenBank/DDBJ databases">
        <authorList>
            <person name="Ferrante I. M."/>
        </authorList>
    </citation>
    <scope>NUCLEOTIDE SEQUENCE [LARGE SCALE GENOMIC DNA]</scope>
    <source>
        <strain evidence="4 5">B856</strain>
    </source>
</reference>
<evidence type="ECO:0000313" key="5">
    <source>
        <dbReference type="Proteomes" id="UP000291116"/>
    </source>
</evidence>
<evidence type="ECO:0000256" key="1">
    <source>
        <dbReference type="ARBA" id="ARBA00006908"/>
    </source>
</evidence>
<keyword evidence="5" id="KW-1185">Reference proteome</keyword>
<dbReference type="Pfam" id="PF05996">
    <property type="entry name" value="Fe_bilin_red"/>
    <property type="match status" value="1"/>
</dbReference>
<dbReference type="AlphaFoldDB" id="A0A448Z1X7"/>
<dbReference type="GO" id="GO:0016636">
    <property type="term" value="F:oxidoreductase activity, acting on the CH-CH group of donors, iron-sulfur protein as acceptor"/>
    <property type="evidence" value="ECO:0007669"/>
    <property type="project" value="InterPro"/>
</dbReference>
<proteinExistence type="inferred from homology"/>
<keyword evidence="2" id="KW-0560">Oxidoreductase</keyword>
<evidence type="ECO:0000256" key="3">
    <source>
        <dbReference type="SAM" id="Phobius"/>
    </source>
</evidence>
<gene>
    <name evidence="4" type="ORF">PSNMU_V1.4_AUG-EV-PASAV3_0027830</name>
</gene>
<comment type="similarity">
    <text evidence="1">Belongs to the HY2 family.</text>
</comment>
<name>A0A448Z1X7_9STRA</name>
<keyword evidence="3" id="KW-1133">Transmembrane helix</keyword>